<accession>A0A098LCJ0</accession>
<keyword evidence="3" id="KW-1185">Reference proteome</keyword>
<dbReference type="AlphaFoldDB" id="A0A098LCJ0"/>
<protein>
    <submittedName>
        <fullName evidence="2">Uncharacterized protein</fullName>
    </submittedName>
</protein>
<reference evidence="2 3" key="1">
    <citation type="submission" date="2014-09" db="EMBL/GenBank/DDBJ databases">
        <title>Sporocytophaga myxococcoides PG-01 genome sequencing.</title>
        <authorList>
            <person name="Liu L."/>
            <person name="Gao P.J."/>
            <person name="Chen G.J."/>
            <person name="Wang L.S."/>
        </authorList>
    </citation>
    <scope>NUCLEOTIDE SEQUENCE [LARGE SCALE GENOMIC DNA]</scope>
    <source>
        <strain evidence="2 3">PG-01</strain>
    </source>
</reference>
<evidence type="ECO:0000256" key="1">
    <source>
        <dbReference type="SAM" id="Phobius"/>
    </source>
</evidence>
<dbReference type="Proteomes" id="UP000030185">
    <property type="component" value="Unassembled WGS sequence"/>
</dbReference>
<dbReference type="OrthoDB" id="1488726at2"/>
<dbReference type="EMBL" id="BBLT01000002">
    <property type="protein sequence ID" value="GAL84187.1"/>
    <property type="molecule type" value="Genomic_DNA"/>
</dbReference>
<keyword evidence="1" id="KW-0472">Membrane</keyword>
<dbReference type="RefSeq" id="WP_045460336.1">
    <property type="nucleotide sequence ID" value="NZ_BBLT01000002.1"/>
</dbReference>
<evidence type="ECO:0000313" key="2">
    <source>
        <dbReference type="EMBL" id="GAL84187.1"/>
    </source>
</evidence>
<evidence type="ECO:0000313" key="3">
    <source>
        <dbReference type="Proteomes" id="UP000030185"/>
    </source>
</evidence>
<organism evidence="2 3">
    <name type="scientific">Sporocytophaga myxococcoides</name>
    <dbReference type="NCBI Taxonomy" id="153721"/>
    <lineage>
        <taxon>Bacteria</taxon>
        <taxon>Pseudomonadati</taxon>
        <taxon>Bacteroidota</taxon>
        <taxon>Cytophagia</taxon>
        <taxon>Cytophagales</taxon>
        <taxon>Cytophagaceae</taxon>
        <taxon>Sporocytophaga</taxon>
    </lineage>
</organism>
<proteinExistence type="predicted"/>
<dbReference type="eggNOG" id="COG2319">
    <property type="taxonomic scope" value="Bacteria"/>
</dbReference>
<keyword evidence="1" id="KW-1133">Transmembrane helix</keyword>
<name>A0A098LCJ0_9BACT</name>
<gene>
    <name evidence="2" type="ORF">MYP_1415</name>
</gene>
<comment type="caution">
    <text evidence="2">The sequence shown here is derived from an EMBL/GenBank/DDBJ whole genome shotgun (WGS) entry which is preliminary data.</text>
</comment>
<dbReference type="STRING" id="153721.MYP_1415"/>
<feature type="transmembrane region" description="Helical" evidence="1">
    <location>
        <begin position="79"/>
        <end position="99"/>
    </location>
</feature>
<sequence length="737" mass="85049">MEKFTVEMIELYLEDKLDSGERIKMDEAMAINPELKEELMLQKVLVQKLKDQALRSLIHDAHLRHLNSGNSGFLSGGKWIFGIIFSVIVVAGLILYLFTKNENKDLNNKEVVGISNKENIISSISQGTLETANENFPELPFMVYRFFAEKGAIIKDRRSGAVIKVPANILTRKDGTIVRGEVMLKYREFRTWADFALSGIPMTYKEQNFDSEGMFEIYALQNGDTLGIMNNAEISMEYVMTKDGEGIGFYKLSEESKEWEFIHPIESKIRDEADTVMSLMTESINRSYKGPFIRSLIYQKTAIGGNALPAEPRKDFNTQFADKNYKQIAGVDTNTSNRIVVEEINKQLKKKESKLVSFLKRIFLSGGAITIPINTNEAPKVDTSLSIVVKDKRYTIYENGRNVVMGELASLKGTQFVYDGDDVFDRLTNLTFYDVRLTRDTTVLNRFYLELKTDGKILMYQLRLSKPDFTSFEEYEKQQKLRILTYDKRITLKEKEYQELIKLSNERSRVLDSLSFYGNESIFRMARLIMTEDELNMSQREWFASLDTNRALRKRIDSHLDSIKAYGDNADQYINKLARERKLDLFRSGLNRVINQGINELVIPGQYIDPLVRNLKIKGFGVYNCDQVYRIKRPILIKGKYVTEDKVEISNFKGLSLIDPNINAAFSFDPKIFQCSSTGDNMLLLFTRNNKIYFFDRSKWKTKQVKRGGVYTFEMTDITDRVRTSEDLQRILEGNLL</sequence>
<keyword evidence="1" id="KW-0812">Transmembrane</keyword>